<gene>
    <name evidence="4" type="ORF">EVOR1521_LOCUS7233</name>
</gene>
<evidence type="ECO:0000256" key="1">
    <source>
        <dbReference type="PROSITE-ProRule" id="PRU00723"/>
    </source>
</evidence>
<dbReference type="GO" id="GO:0008270">
    <property type="term" value="F:zinc ion binding"/>
    <property type="evidence" value="ECO:0007669"/>
    <property type="project" value="UniProtKB-KW"/>
</dbReference>
<feature type="region of interest" description="Disordered" evidence="2">
    <location>
        <begin position="15"/>
        <end position="42"/>
    </location>
</feature>
<comment type="caution">
    <text evidence="4">The sequence shown here is derived from an EMBL/GenBank/DDBJ whole genome shotgun (WGS) entry which is preliminary data.</text>
</comment>
<feature type="domain" description="C3H1-type" evidence="3">
    <location>
        <begin position="41"/>
        <end position="69"/>
    </location>
</feature>
<feature type="zinc finger region" description="C3H1-type" evidence="1">
    <location>
        <begin position="41"/>
        <end position="69"/>
    </location>
</feature>
<proteinExistence type="predicted"/>
<dbReference type="InterPro" id="IPR000571">
    <property type="entry name" value="Znf_CCCH"/>
</dbReference>
<keyword evidence="5" id="KW-1185">Reference proteome</keyword>
<protein>
    <recommendedName>
        <fullName evidence="3">C3H1-type domain-containing protein</fullName>
    </recommendedName>
</protein>
<organism evidence="4 5">
    <name type="scientific">Effrenium voratum</name>
    <dbReference type="NCBI Taxonomy" id="2562239"/>
    <lineage>
        <taxon>Eukaryota</taxon>
        <taxon>Sar</taxon>
        <taxon>Alveolata</taxon>
        <taxon>Dinophyceae</taxon>
        <taxon>Suessiales</taxon>
        <taxon>Symbiodiniaceae</taxon>
        <taxon>Effrenium</taxon>
    </lineage>
</organism>
<feature type="compositionally biased region" description="Basic and acidic residues" evidence="2">
    <location>
        <begin position="21"/>
        <end position="35"/>
    </location>
</feature>
<keyword evidence="1" id="KW-0863">Zinc-finger</keyword>
<dbReference type="EMBL" id="CAUJNA010000571">
    <property type="protein sequence ID" value="CAJ1378830.1"/>
    <property type="molecule type" value="Genomic_DNA"/>
</dbReference>
<evidence type="ECO:0000259" key="3">
    <source>
        <dbReference type="PROSITE" id="PS50103"/>
    </source>
</evidence>
<dbReference type="Proteomes" id="UP001178507">
    <property type="component" value="Unassembled WGS sequence"/>
</dbReference>
<evidence type="ECO:0000313" key="4">
    <source>
        <dbReference type="EMBL" id="CAJ1378830.1"/>
    </source>
</evidence>
<keyword evidence="1" id="KW-0479">Metal-binding</keyword>
<evidence type="ECO:0000313" key="5">
    <source>
        <dbReference type="Proteomes" id="UP001178507"/>
    </source>
</evidence>
<name>A0AA36I0L3_9DINO</name>
<dbReference type="AlphaFoldDB" id="A0AA36I0L3"/>
<sequence length="189" mass="20423">RHVNLNLTRFGKIRQMTAGVEGRRGEKAPKPSQDRKKPKSTPKVKFCMYHLQGVCRYTADECQFAHTMEEMQGARGKAKPSGLKAPAAPQNMARGWTEVDFPGGARGPGQNMSGIQALSDGLPVSQVPPDIQGLAQHVDDLNRQLSHLAKMLDCCSTSFQPFHAQGNAACAQRFPGLPLVGQIPAPPGL</sequence>
<evidence type="ECO:0000256" key="2">
    <source>
        <dbReference type="SAM" id="MobiDB-lite"/>
    </source>
</evidence>
<dbReference type="PROSITE" id="PS50103">
    <property type="entry name" value="ZF_C3H1"/>
    <property type="match status" value="1"/>
</dbReference>
<keyword evidence="1" id="KW-0862">Zinc</keyword>
<reference evidence="4" key="1">
    <citation type="submission" date="2023-08" db="EMBL/GenBank/DDBJ databases">
        <authorList>
            <person name="Chen Y."/>
            <person name="Shah S."/>
            <person name="Dougan E. K."/>
            <person name="Thang M."/>
            <person name="Chan C."/>
        </authorList>
    </citation>
    <scope>NUCLEOTIDE SEQUENCE</scope>
</reference>
<feature type="non-terminal residue" evidence="4">
    <location>
        <position position="1"/>
    </location>
</feature>
<accession>A0AA36I0L3</accession>
<dbReference type="Gene3D" id="3.30.1370.210">
    <property type="match status" value="1"/>
</dbReference>